<gene>
    <name evidence="1" type="ORF">JTE90_014853</name>
</gene>
<organism evidence="1 2">
    <name type="scientific">Oedothorax gibbosus</name>
    <dbReference type="NCBI Taxonomy" id="931172"/>
    <lineage>
        <taxon>Eukaryota</taxon>
        <taxon>Metazoa</taxon>
        <taxon>Ecdysozoa</taxon>
        <taxon>Arthropoda</taxon>
        <taxon>Chelicerata</taxon>
        <taxon>Arachnida</taxon>
        <taxon>Araneae</taxon>
        <taxon>Araneomorphae</taxon>
        <taxon>Entelegynae</taxon>
        <taxon>Araneoidea</taxon>
        <taxon>Linyphiidae</taxon>
        <taxon>Erigoninae</taxon>
        <taxon>Oedothorax</taxon>
    </lineage>
</organism>
<proteinExistence type="predicted"/>
<accession>A0AAV6TZ92</accession>
<reference evidence="1 2" key="1">
    <citation type="journal article" date="2022" name="Nat. Ecol. Evol.">
        <title>A masculinizing supergene underlies an exaggerated male reproductive morph in a spider.</title>
        <authorList>
            <person name="Hendrickx F."/>
            <person name="De Corte Z."/>
            <person name="Sonet G."/>
            <person name="Van Belleghem S.M."/>
            <person name="Kostlbacher S."/>
            <person name="Vangestel C."/>
        </authorList>
    </citation>
    <scope>NUCLEOTIDE SEQUENCE [LARGE SCALE GENOMIC DNA]</scope>
    <source>
        <strain evidence="1">W744_W776</strain>
    </source>
</reference>
<sequence length="67" mass="7792">MHSSGAKWISSGGDYLLQFDMQVNIFEFSRTVSASSNEKREEYYVKILKAYEDITELVSSMNDYFSF</sequence>
<name>A0AAV6TZ92_9ARAC</name>
<dbReference type="AlphaFoldDB" id="A0AAV6TZ92"/>
<comment type="caution">
    <text evidence="1">The sequence shown here is derived from an EMBL/GenBank/DDBJ whole genome shotgun (WGS) entry which is preliminary data.</text>
</comment>
<evidence type="ECO:0000313" key="1">
    <source>
        <dbReference type="EMBL" id="KAG8177405.1"/>
    </source>
</evidence>
<keyword evidence="2" id="KW-1185">Reference proteome</keyword>
<protein>
    <submittedName>
        <fullName evidence="1">Uncharacterized protein</fullName>
    </submittedName>
</protein>
<dbReference type="EMBL" id="JAFNEN010000781">
    <property type="protein sequence ID" value="KAG8177405.1"/>
    <property type="molecule type" value="Genomic_DNA"/>
</dbReference>
<evidence type="ECO:0000313" key="2">
    <source>
        <dbReference type="Proteomes" id="UP000827092"/>
    </source>
</evidence>
<dbReference type="Proteomes" id="UP000827092">
    <property type="component" value="Unassembled WGS sequence"/>
</dbReference>